<dbReference type="EMBL" id="JBHSON010000021">
    <property type="protein sequence ID" value="MFC5747311.1"/>
    <property type="molecule type" value="Genomic_DNA"/>
</dbReference>
<proteinExistence type="predicted"/>
<name>A0ABW0ZWN2_9ACTN</name>
<reference evidence="3" key="1">
    <citation type="journal article" date="2019" name="Int. J. Syst. Evol. Microbiol.">
        <title>The Global Catalogue of Microorganisms (GCM) 10K type strain sequencing project: providing services to taxonomists for standard genome sequencing and annotation.</title>
        <authorList>
            <consortium name="The Broad Institute Genomics Platform"/>
            <consortium name="The Broad Institute Genome Sequencing Center for Infectious Disease"/>
            <person name="Wu L."/>
            <person name="Ma J."/>
        </authorList>
    </citation>
    <scope>NUCLEOTIDE SEQUENCE [LARGE SCALE GENOMIC DNA]</scope>
    <source>
        <strain evidence="3">KCTC 42087</strain>
    </source>
</reference>
<dbReference type="RefSeq" id="WP_378282930.1">
    <property type="nucleotide sequence ID" value="NZ_JBHSON010000021.1"/>
</dbReference>
<evidence type="ECO:0000313" key="2">
    <source>
        <dbReference type="EMBL" id="MFC5747311.1"/>
    </source>
</evidence>
<keyword evidence="3" id="KW-1185">Reference proteome</keyword>
<gene>
    <name evidence="2" type="ORF">ACFPZN_16915</name>
</gene>
<dbReference type="Pfam" id="PF01872">
    <property type="entry name" value="RibD_C"/>
    <property type="match status" value="1"/>
</dbReference>
<comment type="caution">
    <text evidence="2">The sequence shown here is derived from an EMBL/GenBank/DDBJ whole genome shotgun (WGS) entry which is preliminary data.</text>
</comment>
<dbReference type="SUPFAM" id="SSF53597">
    <property type="entry name" value="Dihydrofolate reductase-like"/>
    <property type="match status" value="1"/>
</dbReference>
<dbReference type="PANTHER" id="PTHR38011:SF11">
    <property type="entry name" value="2,5-DIAMINO-6-RIBOSYLAMINO-4(3H)-PYRIMIDINONE 5'-PHOSPHATE REDUCTASE"/>
    <property type="match status" value="1"/>
</dbReference>
<protein>
    <submittedName>
        <fullName evidence="2">Dihydrofolate reductase family protein</fullName>
    </submittedName>
</protein>
<dbReference type="Proteomes" id="UP001596074">
    <property type="component" value="Unassembled WGS sequence"/>
</dbReference>
<dbReference type="InterPro" id="IPR050765">
    <property type="entry name" value="Riboflavin_Biosynth_HTPR"/>
</dbReference>
<dbReference type="InterPro" id="IPR002734">
    <property type="entry name" value="RibDG_C"/>
</dbReference>
<sequence length="189" mass="20837">MRKLVYYVAVTIDGFIAGPGGEFDFFPIEPDVMRVLTPELPETVPTAFREQAGVADLPNRRFDTVVMGRGTYDPAFKEGITSPYAHLKQYVFSRSLAGTDSEVEIVSADAAEFVRGLKRQEGADIWLCGGGDLAAQLAGEIDEMIIKRNPIVIGDGIRLFDGPFEAHRFALTETRPFESGVVVMRYAKN</sequence>
<dbReference type="Gene3D" id="3.40.430.10">
    <property type="entry name" value="Dihydrofolate Reductase, subunit A"/>
    <property type="match status" value="1"/>
</dbReference>
<accession>A0ABW0ZWN2</accession>
<dbReference type="InterPro" id="IPR024072">
    <property type="entry name" value="DHFR-like_dom_sf"/>
</dbReference>
<evidence type="ECO:0000259" key="1">
    <source>
        <dbReference type="Pfam" id="PF01872"/>
    </source>
</evidence>
<evidence type="ECO:0000313" key="3">
    <source>
        <dbReference type="Proteomes" id="UP001596074"/>
    </source>
</evidence>
<feature type="domain" description="Bacterial bifunctional deaminase-reductase C-terminal" evidence="1">
    <location>
        <begin position="3"/>
        <end position="183"/>
    </location>
</feature>
<dbReference type="PANTHER" id="PTHR38011">
    <property type="entry name" value="DIHYDROFOLATE REDUCTASE FAMILY PROTEIN (AFU_ORTHOLOGUE AFUA_8G06820)"/>
    <property type="match status" value="1"/>
</dbReference>
<organism evidence="2 3">
    <name type="scientific">Actinomadura rugatobispora</name>
    <dbReference type="NCBI Taxonomy" id="1994"/>
    <lineage>
        <taxon>Bacteria</taxon>
        <taxon>Bacillati</taxon>
        <taxon>Actinomycetota</taxon>
        <taxon>Actinomycetes</taxon>
        <taxon>Streptosporangiales</taxon>
        <taxon>Thermomonosporaceae</taxon>
        <taxon>Actinomadura</taxon>
    </lineage>
</organism>